<evidence type="ECO:0000256" key="2">
    <source>
        <dbReference type="SAM" id="Phobius"/>
    </source>
</evidence>
<keyword evidence="2" id="KW-1133">Transmembrane helix</keyword>
<protein>
    <submittedName>
        <fullName evidence="3">Uncharacterized protein</fullName>
    </submittedName>
</protein>
<dbReference type="AlphaFoldDB" id="A0AAJ0BJU6"/>
<keyword evidence="2" id="KW-0472">Membrane</keyword>
<feature type="transmembrane region" description="Helical" evidence="2">
    <location>
        <begin position="370"/>
        <end position="393"/>
    </location>
</feature>
<feature type="compositionally biased region" description="Low complexity" evidence="1">
    <location>
        <begin position="546"/>
        <end position="583"/>
    </location>
</feature>
<organism evidence="3 4">
    <name type="scientific">Echria macrotheca</name>
    <dbReference type="NCBI Taxonomy" id="438768"/>
    <lineage>
        <taxon>Eukaryota</taxon>
        <taxon>Fungi</taxon>
        <taxon>Dikarya</taxon>
        <taxon>Ascomycota</taxon>
        <taxon>Pezizomycotina</taxon>
        <taxon>Sordariomycetes</taxon>
        <taxon>Sordariomycetidae</taxon>
        <taxon>Sordariales</taxon>
        <taxon>Schizotheciaceae</taxon>
        <taxon>Echria</taxon>
    </lineage>
</organism>
<dbReference type="Proteomes" id="UP001239445">
    <property type="component" value="Unassembled WGS sequence"/>
</dbReference>
<name>A0AAJ0BJU6_9PEZI</name>
<sequence>MADNSTDTDSWFPVGKQDLGGWRFDVITLLAVIGESSVAVHAQTLTASTLCLLPRIIPAPQALLRPVRPQRLPEVTAKMAGVYGGIVLDSVGFFANIMHPLEELKPYAFRVLEIKHRDLNDVAGLGRVVRKPGGDRMGHGWTSSVDGMRNFFQRGRANGSGAGGAGAGAGRIGGGISMGLHRRSPGNNRVTFEERGENVQMDTINPAEGQSNGAVGDDQQQRQQPPAPEPLRLRMRRQSNLADFLVNPTMVNKQERYAVPPAPYSPLHIVSVLSCLLTIAIFVCAAIWKDGTAMTAIAAISIASTVTCYASYWRPLLMHRPATSKVPPGDVVIRTREGAFVLIRCREEVARELYSGTEECQYVSTKYHRVFMGLGMVLLMVAVVLLGNCGWYSQVMIGMSYILLNALYWIIGLVPAKYFWDLSRYTMVDITPDDARDAHLVTSDDPREGAPSFTRTLWYAIRETRHKAWAERSSAMPGTEQWKKWLAEAVENAWQNKRDWPAVTRKNEIMKENLEATSPVMGSAVVDYGAAAGAAADGAGTGTGTGTATPNTTTGTGTGAAATPPTASGGAGPGATAAGAVPGSSSRASSVVRTPDTAEQVAPLDPVQPRFLHERTGTF</sequence>
<proteinExistence type="predicted"/>
<reference evidence="3" key="1">
    <citation type="submission" date="2023-06" db="EMBL/GenBank/DDBJ databases">
        <title>Genome-scale phylogeny and comparative genomics of the fungal order Sordariales.</title>
        <authorList>
            <consortium name="Lawrence Berkeley National Laboratory"/>
            <person name="Hensen N."/>
            <person name="Bonometti L."/>
            <person name="Westerberg I."/>
            <person name="Brannstrom I.O."/>
            <person name="Guillou S."/>
            <person name="Cros-Aarteil S."/>
            <person name="Calhoun S."/>
            <person name="Haridas S."/>
            <person name="Kuo A."/>
            <person name="Mondo S."/>
            <person name="Pangilinan J."/>
            <person name="Riley R."/>
            <person name="Labutti K."/>
            <person name="Andreopoulos B."/>
            <person name="Lipzen A."/>
            <person name="Chen C."/>
            <person name="Yanf M."/>
            <person name="Daum C."/>
            <person name="Ng V."/>
            <person name="Clum A."/>
            <person name="Steindorff A."/>
            <person name="Ohm R."/>
            <person name="Martin F."/>
            <person name="Silar P."/>
            <person name="Natvig D."/>
            <person name="Lalanne C."/>
            <person name="Gautier V."/>
            <person name="Ament-Velasquez S.L."/>
            <person name="Kruys A."/>
            <person name="Hutchinson M.I."/>
            <person name="Powell A.J."/>
            <person name="Barry K."/>
            <person name="Miller A.N."/>
            <person name="Grigoriev I.V."/>
            <person name="Debuchy R."/>
            <person name="Gladieux P."/>
            <person name="Thoren M.H."/>
            <person name="Johannesson H."/>
        </authorList>
    </citation>
    <scope>NUCLEOTIDE SEQUENCE</scope>
    <source>
        <strain evidence="3">PSN4</strain>
    </source>
</reference>
<evidence type="ECO:0000313" key="3">
    <source>
        <dbReference type="EMBL" id="KAK1759590.1"/>
    </source>
</evidence>
<feature type="transmembrane region" description="Helical" evidence="2">
    <location>
        <begin position="399"/>
        <end position="420"/>
    </location>
</feature>
<dbReference type="EMBL" id="MU839828">
    <property type="protein sequence ID" value="KAK1759590.1"/>
    <property type="molecule type" value="Genomic_DNA"/>
</dbReference>
<feature type="compositionally biased region" description="Polar residues" evidence="1">
    <location>
        <begin position="200"/>
        <end position="213"/>
    </location>
</feature>
<feature type="region of interest" description="Disordered" evidence="1">
    <location>
        <begin position="197"/>
        <end position="233"/>
    </location>
</feature>
<evidence type="ECO:0000256" key="1">
    <source>
        <dbReference type="SAM" id="MobiDB-lite"/>
    </source>
</evidence>
<keyword evidence="2" id="KW-0812">Transmembrane</keyword>
<evidence type="ECO:0000313" key="4">
    <source>
        <dbReference type="Proteomes" id="UP001239445"/>
    </source>
</evidence>
<keyword evidence="4" id="KW-1185">Reference proteome</keyword>
<comment type="caution">
    <text evidence="3">The sequence shown here is derived from an EMBL/GenBank/DDBJ whole genome shotgun (WGS) entry which is preliminary data.</text>
</comment>
<accession>A0AAJ0BJU6</accession>
<feature type="transmembrane region" description="Helical" evidence="2">
    <location>
        <begin position="294"/>
        <end position="312"/>
    </location>
</feature>
<gene>
    <name evidence="3" type="ORF">QBC47DRAFT_293539</name>
</gene>
<feature type="region of interest" description="Disordered" evidence="1">
    <location>
        <begin position="536"/>
        <end position="619"/>
    </location>
</feature>
<feature type="transmembrane region" description="Helical" evidence="2">
    <location>
        <begin position="266"/>
        <end position="288"/>
    </location>
</feature>